<keyword evidence="4" id="KW-1185">Reference proteome</keyword>
<feature type="transmembrane region" description="Helical" evidence="1">
    <location>
        <begin position="26"/>
        <end position="45"/>
    </location>
</feature>
<comment type="caution">
    <text evidence="3">The sequence shown here is derived from an EMBL/GenBank/DDBJ whole genome shotgun (WGS) entry which is preliminary data.</text>
</comment>
<evidence type="ECO:0000313" key="3">
    <source>
        <dbReference type="EMBL" id="KAK5839573.1"/>
    </source>
</evidence>
<reference evidence="3 4" key="1">
    <citation type="submission" date="2023-03" db="EMBL/GenBank/DDBJ databases">
        <title>WGS of Gossypium arboreum.</title>
        <authorList>
            <person name="Yu D."/>
        </authorList>
    </citation>
    <scope>NUCLEOTIDE SEQUENCE [LARGE SCALE GENOMIC DNA]</scope>
    <source>
        <tissue evidence="3">Leaf</tissue>
    </source>
</reference>
<proteinExistence type="predicted"/>
<evidence type="ECO:0000259" key="2">
    <source>
        <dbReference type="Pfam" id="PF14111"/>
    </source>
</evidence>
<dbReference type="Pfam" id="PF14111">
    <property type="entry name" value="DUF4283"/>
    <property type="match status" value="1"/>
</dbReference>
<accession>A0ABR0QL49</accession>
<keyword evidence="1" id="KW-0812">Transmembrane</keyword>
<organism evidence="3 4">
    <name type="scientific">Gossypium arboreum</name>
    <name type="common">Tree cotton</name>
    <name type="synonym">Gossypium nanking</name>
    <dbReference type="NCBI Taxonomy" id="29729"/>
    <lineage>
        <taxon>Eukaryota</taxon>
        <taxon>Viridiplantae</taxon>
        <taxon>Streptophyta</taxon>
        <taxon>Embryophyta</taxon>
        <taxon>Tracheophyta</taxon>
        <taxon>Spermatophyta</taxon>
        <taxon>Magnoliopsida</taxon>
        <taxon>eudicotyledons</taxon>
        <taxon>Gunneridae</taxon>
        <taxon>Pentapetalae</taxon>
        <taxon>rosids</taxon>
        <taxon>malvids</taxon>
        <taxon>Malvales</taxon>
        <taxon>Malvaceae</taxon>
        <taxon>Malvoideae</taxon>
        <taxon>Gossypium</taxon>
    </lineage>
</organism>
<evidence type="ECO:0000256" key="1">
    <source>
        <dbReference type="SAM" id="Phobius"/>
    </source>
</evidence>
<gene>
    <name evidence="3" type="ORF">PVK06_008376</name>
</gene>
<keyword evidence="1" id="KW-0472">Membrane</keyword>
<keyword evidence="1" id="KW-1133">Transmembrane helix</keyword>
<evidence type="ECO:0000313" key="4">
    <source>
        <dbReference type="Proteomes" id="UP001358586"/>
    </source>
</evidence>
<dbReference type="EMBL" id="JARKNE010000003">
    <property type="protein sequence ID" value="KAK5839573.1"/>
    <property type="molecule type" value="Genomic_DNA"/>
</dbReference>
<dbReference type="InterPro" id="IPR025558">
    <property type="entry name" value="DUF4283"/>
</dbReference>
<sequence length="169" mass="19662">MTNLYIDEGEDEAWVLKGGFDSQKPIYEYSLVCCFLTASVVHFSVMRSTMVKLWHPLVGVLISDLCEKRYLFKFYHELDIDRVINGAPWTFNNRLLVFHRMEEVEDLLLVPLDFKGIPLEDIEERKRPRVSIKALNVSTVPDSMVHNDERVSPSHQHISAATVRWADRK</sequence>
<name>A0ABR0QL49_GOSAR</name>
<dbReference type="Proteomes" id="UP001358586">
    <property type="component" value="Chromosome 3"/>
</dbReference>
<feature type="domain" description="DUF4283" evidence="2">
    <location>
        <begin position="28"/>
        <end position="105"/>
    </location>
</feature>
<protein>
    <recommendedName>
        <fullName evidence="2">DUF4283 domain-containing protein</fullName>
    </recommendedName>
</protein>